<accession>A0ABW0AJ06</accession>
<dbReference type="EMBL" id="JBHSKP010000011">
    <property type="protein sequence ID" value="MFC5153745.1"/>
    <property type="molecule type" value="Genomic_DNA"/>
</dbReference>
<dbReference type="InterPro" id="IPR047789">
    <property type="entry name" value="CU044_5270-like"/>
</dbReference>
<gene>
    <name evidence="2" type="ORF">ACFPRH_18585</name>
</gene>
<reference evidence="3" key="1">
    <citation type="journal article" date="2019" name="Int. J. Syst. Evol. Microbiol.">
        <title>The Global Catalogue of Microorganisms (GCM) 10K type strain sequencing project: providing services to taxonomists for standard genome sequencing and annotation.</title>
        <authorList>
            <consortium name="The Broad Institute Genomics Platform"/>
            <consortium name="The Broad Institute Genome Sequencing Center for Infectious Disease"/>
            <person name="Wu L."/>
            <person name="Ma J."/>
        </authorList>
    </citation>
    <scope>NUCLEOTIDE SEQUENCE [LARGE SCALE GENOMIC DNA]</scope>
    <source>
        <strain evidence="3">PCU 266</strain>
    </source>
</reference>
<evidence type="ECO:0000313" key="2">
    <source>
        <dbReference type="EMBL" id="MFC5153745.1"/>
    </source>
</evidence>
<sequence length="347" mass="37552">MDEMTRLRELRAQTPAPDRAVLAAGRRRLLEGIAEGGRPGLADRLAASWRTSGRARALASDWRIASLGAAVAITAAALLATHIGADPAPDLSMDQLASRSLENPVEVLQRAAGAVEEQPSVPEPAPDQWIYSKRVVDRPDQKDARSDVSVSVDHDPEDWTPYANPAAERDRSDDDRSAREIYRIAEALPDDPAKALIEARRLYPTGDGGEADPEPVPEHSFRALRVMAESYPLSSKSLAKIYRAMAAIPGIDVGEQLVRDAAGREAIAITVRAAAEAAKTAADLRTELLIDPEDYRYLGSRTVAVREQSPGTPNEMNETGHRIDKGDVLYSEARTDVAVVDAEGRTP</sequence>
<dbReference type="Proteomes" id="UP001596160">
    <property type="component" value="Unassembled WGS sequence"/>
</dbReference>
<feature type="region of interest" description="Disordered" evidence="1">
    <location>
        <begin position="113"/>
        <end position="175"/>
    </location>
</feature>
<evidence type="ECO:0000313" key="3">
    <source>
        <dbReference type="Proteomes" id="UP001596160"/>
    </source>
</evidence>
<keyword evidence="3" id="KW-1185">Reference proteome</keyword>
<organism evidence="2 3">
    <name type="scientific">Streptomyces amakusaensis</name>
    <dbReference type="NCBI Taxonomy" id="67271"/>
    <lineage>
        <taxon>Bacteria</taxon>
        <taxon>Bacillati</taxon>
        <taxon>Actinomycetota</taxon>
        <taxon>Actinomycetes</taxon>
        <taxon>Kitasatosporales</taxon>
        <taxon>Streptomycetaceae</taxon>
        <taxon>Streptomyces</taxon>
    </lineage>
</organism>
<name>A0ABW0AJ06_9ACTN</name>
<comment type="caution">
    <text evidence="2">The sequence shown here is derived from an EMBL/GenBank/DDBJ whole genome shotgun (WGS) entry which is preliminary data.</text>
</comment>
<feature type="region of interest" description="Disordered" evidence="1">
    <location>
        <begin position="306"/>
        <end position="326"/>
    </location>
</feature>
<evidence type="ECO:0000256" key="1">
    <source>
        <dbReference type="SAM" id="MobiDB-lite"/>
    </source>
</evidence>
<dbReference type="RefSeq" id="WP_344471922.1">
    <property type="nucleotide sequence ID" value="NZ_BAAASB010000001.1"/>
</dbReference>
<feature type="compositionally biased region" description="Basic and acidic residues" evidence="1">
    <location>
        <begin position="134"/>
        <end position="146"/>
    </location>
</feature>
<protein>
    <submittedName>
        <fullName evidence="2">CU044_5270 family protein</fullName>
    </submittedName>
</protein>
<proteinExistence type="predicted"/>
<dbReference type="NCBIfam" id="NF038083">
    <property type="entry name" value="CU044_5270_fam"/>
    <property type="match status" value="1"/>
</dbReference>